<dbReference type="InterPro" id="IPR032466">
    <property type="entry name" value="Metal_Hydrolase"/>
</dbReference>
<protein>
    <submittedName>
        <fullName evidence="7">N-acetylglucosamine-6-phosphate deacetylase</fullName>
        <ecNumber evidence="7">3.5.1.25</ecNumber>
    </submittedName>
</protein>
<dbReference type="Pfam" id="PF22643">
    <property type="entry name" value="NagA_N"/>
    <property type="match status" value="1"/>
</dbReference>
<dbReference type="EMBL" id="JACTNG010000003">
    <property type="protein sequence ID" value="MBO1078810.1"/>
    <property type="molecule type" value="Genomic_DNA"/>
</dbReference>
<dbReference type="SUPFAM" id="SSF51338">
    <property type="entry name" value="Composite domain of metallo-dependent hydrolases"/>
    <property type="match status" value="1"/>
</dbReference>
<dbReference type="PANTHER" id="PTHR11113:SF14">
    <property type="entry name" value="N-ACETYLGLUCOSAMINE-6-PHOSPHATE DEACETYLASE"/>
    <property type="match status" value="1"/>
</dbReference>
<proteinExistence type="inferred from homology"/>
<dbReference type="InterPro" id="IPR003764">
    <property type="entry name" value="GlcNAc_6-P_deAcase"/>
</dbReference>
<dbReference type="SUPFAM" id="SSF51556">
    <property type="entry name" value="Metallo-dependent hydrolases"/>
    <property type="match status" value="1"/>
</dbReference>
<evidence type="ECO:0000256" key="2">
    <source>
        <dbReference type="ARBA" id="ARBA00022723"/>
    </source>
</evidence>
<dbReference type="InterPro" id="IPR006680">
    <property type="entry name" value="Amidohydro-rel"/>
</dbReference>
<dbReference type="Pfam" id="PF01979">
    <property type="entry name" value="Amidohydro_1"/>
    <property type="match status" value="1"/>
</dbReference>
<dbReference type="Proteomes" id="UP001518989">
    <property type="component" value="Unassembled WGS sequence"/>
</dbReference>
<accession>A0ABS3KMY5</accession>
<keyword evidence="2" id="KW-0479">Metal-binding</keyword>
<dbReference type="Gene3D" id="3.20.20.140">
    <property type="entry name" value="Metal-dependent hydrolases"/>
    <property type="match status" value="1"/>
</dbReference>
<organism evidence="7 8">
    <name type="scientific">Roseomonas haemaphysalidis</name>
    <dbReference type="NCBI Taxonomy" id="2768162"/>
    <lineage>
        <taxon>Bacteria</taxon>
        <taxon>Pseudomonadati</taxon>
        <taxon>Pseudomonadota</taxon>
        <taxon>Alphaproteobacteria</taxon>
        <taxon>Acetobacterales</taxon>
        <taxon>Roseomonadaceae</taxon>
        <taxon>Roseomonas</taxon>
    </lineage>
</organism>
<evidence type="ECO:0000256" key="1">
    <source>
        <dbReference type="ARBA" id="ARBA00010716"/>
    </source>
</evidence>
<evidence type="ECO:0000259" key="6">
    <source>
        <dbReference type="Pfam" id="PF01979"/>
    </source>
</evidence>
<dbReference type="GO" id="GO:0008448">
    <property type="term" value="F:N-acetylglucosamine-6-phosphate deacetylase activity"/>
    <property type="evidence" value="ECO:0007669"/>
    <property type="project" value="UniProtKB-EC"/>
</dbReference>
<keyword evidence="3 5" id="KW-0378">Hydrolase</keyword>
<dbReference type="EC" id="3.5.1.25" evidence="7"/>
<dbReference type="InterPro" id="IPR011059">
    <property type="entry name" value="Metal-dep_hydrolase_composite"/>
</dbReference>
<feature type="domain" description="Amidohydrolase-related" evidence="6">
    <location>
        <begin position="52"/>
        <end position="370"/>
    </location>
</feature>
<keyword evidence="8" id="KW-1185">Reference proteome</keyword>
<evidence type="ECO:0000256" key="3">
    <source>
        <dbReference type="ARBA" id="ARBA00022801"/>
    </source>
</evidence>
<name>A0ABS3KMY5_9PROT</name>
<dbReference type="RefSeq" id="WP_207416245.1">
    <property type="nucleotide sequence ID" value="NZ_CP061177.1"/>
</dbReference>
<dbReference type="NCBIfam" id="TIGR00221">
    <property type="entry name" value="nagA"/>
    <property type="match status" value="1"/>
</dbReference>
<sequence>MMRALLGAAIFDGHATHHGHALLLEGGRVAALLPEAALPAGAEVSRLEGGLLAPGFVDLQVNGGGGVLFNETPTPDGIATIVAAHAEQGTTALLPTLITDTPDLTRRAIAAVRACALPGCLGLHLEGPHLDPRRKGAHDPALIRPMGAADLAALCGTGLPRLLVTVAPEAATPAQITALAAAGVLVSLGHSDAGRETVLAAEAAGARLVTHLFNAMSPLGSREPGMVGTALERPGLHCGIIADGFHVHPAMLALAARLKGDGLFLVSDAMPTLGVAGDHFTLGGRAVTRRGGRLTLADGTLAGADLSLAGAVRVMVRQAGLPLEQALRMASLLPARLLGLESHGHLRPGARADIVLLDDALAVRGVWTGGAAVSPAAG</sequence>
<comment type="similarity">
    <text evidence="1 5">Belongs to the metallo-dependent hydrolases superfamily. NagA family.</text>
</comment>
<dbReference type="CDD" id="cd00854">
    <property type="entry name" value="NagA"/>
    <property type="match status" value="1"/>
</dbReference>
<reference evidence="7 8" key="1">
    <citation type="submission" date="2020-09" db="EMBL/GenBank/DDBJ databases">
        <title>Roseomonas.</title>
        <authorList>
            <person name="Zhu W."/>
        </authorList>
    </citation>
    <scope>NUCLEOTIDE SEQUENCE [LARGE SCALE GENOMIC DNA]</scope>
    <source>
        <strain evidence="7 8">573</strain>
    </source>
</reference>
<comment type="caution">
    <text evidence="7">The sequence shown here is derived from an EMBL/GenBank/DDBJ whole genome shotgun (WGS) entry which is preliminary data.</text>
</comment>
<keyword evidence="4 5" id="KW-0119">Carbohydrate metabolism</keyword>
<evidence type="ECO:0000256" key="5">
    <source>
        <dbReference type="PIRNR" id="PIRNR038994"/>
    </source>
</evidence>
<evidence type="ECO:0000313" key="7">
    <source>
        <dbReference type="EMBL" id="MBO1078810.1"/>
    </source>
</evidence>
<evidence type="ECO:0000256" key="4">
    <source>
        <dbReference type="ARBA" id="ARBA00023277"/>
    </source>
</evidence>
<dbReference type="Gene3D" id="2.30.40.10">
    <property type="entry name" value="Urease, subunit C, domain 1"/>
    <property type="match status" value="1"/>
</dbReference>
<evidence type="ECO:0000313" key="8">
    <source>
        <dbReference type="Proteomes" id="UP001518989"/>
    </source>
</evidence>
<dbReference type="PANTHER" id="PTHR11113">
    <property type="entry name" value="N-ACETYLGLUCOSAMINE-6-PHOSPHATE DEACETYLASE"/>
    <property type="match status" value="1"/>
</dbReference>
<gene>
    <name evidence="7" type="primary">nagA</name>
    <name evidence="7" type="ORF">IAI61_07200</name>
</gene>
<dbReference type="PIRSF" id="PIRSF038994">
    <property type="entry name" value="NagA"/>
    <property type="match status" value="1"/>
</dbReference>